<reference evidence="3" key="1">
    <citation type="journal article" date="2019" name="Int. J. Syst. Evol. Microbiol.">
        <title>The Global Catalogue of Microorganisms (GCM) 10K type strain sequencing project: providing services to taxonomists for standard genome sequencing and annotation.</title>
        <authorList>
            <consortium name="The Broad Institute Genomics Platform"/>
            <consortium name="The Broad Institute Genome Sequencing Center for Infectious Disease"/>
            <person name="Wu L."/>
            <person name="Ma J."/>
        </authorList>
    </citation>
    <scope>NUCLEOTIDE SEQUENCE [LARGE SCALE GENOMIC DNA]</scope>
    <source>
        <strain evidence="3">CCUG 73951</strain>
    </source>
</reference>
<gene>
    <name evidence="2" type="ORF">ACFQMN_18485</name>
</gene>
<feature type="transmembrane region" description="Helical" evidence="1">
    <location>
        <begin position="46"/>
        <end position="68"/>
    </location>
</feature>
<evidence type="ECO:0000313" key="2">
    <source>
        <dbReference type="EMBL" id="MFC7322858.1"/>
    </source>
</evidence>
<organism evidence="2 3">
    <name type="scientific">Halobacillus campisalis</name>
    <dbReference type="NCBI Taxonomy" id="435909"/>
    <lineage>
        <taxon>Bacteria</taxon>
        <taxon>Bacillati</taxon>
        <taxon>Bacillota</taxon>
        <taxon>Bacilli</taxon>
        <taxon>Bacillales</taxon>
        <taxon>Bacillaceae</taxon>
        <taxon>Halobacillus</taxon>
    </lineage>
</organism>
<feature type="transmembrane region" description="Helical" evidence="1">
    <location>
        <begin position="172"/>
        <end position="190"/>
    </location>
</feature>
<proteinExistence type="predicted"/>
<keyword evidence="1" id="KW-0812">Transmembrane</keyword>
<evidence type="ECO:0000313" key="3">
    <source>
        <dbReference type="Proteomes" id="UP001596494"/>
    </source>
</evidence>
<dbReference type="PANTHER" id="PTHR40078">
    <property type="entry name" value="INTEGRAL MEMBRANE PROTEIN-RELATED"/>
    <property type="match status" value="1"/>
</dbReference>
<protein>
    <submittedName>
        <fullName evidence="2">YitT family protein</fullName>
    </submittedName>
</protein>
<evidence type="ECO:0000256" key="1">
    <source>
        <dbReference type="SAM" id="Phobius"/>
    </source>
</evidence>
<keyword evidence="1" id="KW-0472">Membrane</keyword>
<feature type="transmembrane region" description="Helical" evidence="1">
    <location>
        <begin position="146"/>
        <end position="166"/>
    </location>
</feature>
<dbReference type="Pfam" id="PF19700">
    <property type="entry name" value="DUF6198"/>
    <property type="match status" value="1"/>
</dbReference>
<dbReference type="Proteomes" id="UP001596494">
    <property type="component" value="Unassembled WGS sequence"/>
</dbReference>
<dbReference type="RefSeq" id="WP_289215216.1">
    <property type="nucleotide sequence ID" value="NZ_JAPVRC010000002.1"/>
</dbReference>
<name>A0ABW2K7S7_9BACI</name>
<sequence length="204" mass="22000">MKTFVIKVFFFLVGLVIISLGISLTINADLGVGAWDAMNVGLTNTFGLTVGNWVIIIGAILILTNALIAKEKPDLLAVITIVILGKFIDFWLLNVFADLELTQMLFQIITLVGGIFIIAVGVACYLQPKFSLNPVDNFMVALQKRFGLSLTVSKTLTEGVALLLAIIFGGPIGIGTIIILVCIGPFIQFLDPKAEKVMNRLTSS</sequence>
<comment type="caution">
    <text evidence="2">The sequence shown here is derived from an EMBL/GenBank/DDBJ whole genome shotgun (WGS) entry which is preliminary data.</text>
</comment>
<keyword evidence="3" id="KW-1185">Reference proteome</keyword>
<dbReference type="InterPro" id="IPR038750">
    <property type="entry name" value="YczE/YyaS-like"/>
</dbReference>
<dbReference type="EMBL" id="JBHTBY010000017">
    <property type="protein sequence ID" value="MFC7322858.1"/>
    <property type="molecule type" value="Genomic_DNA"/>
</dbReference>
<feature type="transmembrane region" description="Helical" evidence="1">
    <location>
        <begin position="75"/>
        <end position="93"/>
    </location>
</feature>
<feature type="transmembrane region" description="Helical" evidence="1">
    <location>
        <begin position="105"/>
        <end position="126"/>
    </location>
</feature>
<feature type="transmembrane region" description="Helical" evidence="1">
    <location>
        <begin position="7"/>
        <end position="26"/>
    </location>
</feature>
<keyword evidence="1" id="KW-1133">Transmembrane helix</keyword>
<dbReference type="PANTHER" id="PTHR40078:SF1">
    <property type="entry name" value="INTEGRAL MEMBRANE PROTEIN"/>
    <property type="match status" value="1"/>
</dbReference>
<accession>A0ABW2K7S7</accession>